<keyword evidence="3 5" id="KW-0479">Metal-binding</keyword>
<dbReference type="Gene3D" id="1.10.630.10">
    <property type="entry name" value="Cytochrome P450"/>
    <property type="match status" value="1"/>
</dbReference>
<dbReference type="AlphaFoldDB" id="A0A1V8SPQ0"/>
<dbReference type="PANTHER" id="PTHR24305:SF232">
    <property type="entry name" value="P450, PUTATIVE (EUROFUNG)-RELATED"/>
    <property type="match status" value="1"/>
</dbReference>
<comment type="similarity">
    <text evidence="2 6">Belongs to the cytochrome P450 family.</text>
</comment>
<keyword evidence="6" id="KW-0503">Monooxygenase</keyword>
<keyword evidence="7" id="KW-1133">Transmembrane helix</keyword>
<dbReference type="InterPro" id="IPR017972">
    <property type="entry name" value="Cyt_P450_CS"/>
</dbReference>
<dbReference type="InParanoid" id="A0A1V8SPQ0"/>
<comment type="cofactor">
    <cofactor evidence="1 5">
        <name>heme</name>
        <dbReference type="ChEBI" id="CHEBI:30413"/>
    </cofactor>
</comment>
<keyword evidence="7" id="KW-0812">Transmembrane</keyword>
<evidence type="ECO:0000256" key="4">
    <source>
        <dbReference type="ARBA" id="ARBA00023004"/>
    </source>
</evidence>
<sequence length="514" mass="57673">MAVESLRVNDSIAVQAIKFIRAYWALFIPAVLVLRFFYYKYSSPLRHYPGPFLASGSRAWKVLSTYRGKTEQDHIKLHKKFGPVVRIAPNEVSLSSPHAARDVLAAGKGFHKTDFYGVFPPKANPDIFTETREAVHSVKKRYASNAYSMSSMQGLATYIDDTQRILLAKLDEFCNTADQKVDLGNWLHYFAFDVLGEMAFGAKFGFMEAGYDLDGAIKDIDDIQWYDGIVGQIPEWDAVLRNNPINKYLPGKDPSQFIITRMALAAIEKRKNHGENMVDRKDLLSHLMTANEKAPENFGPGDVFAVAHGAIFAGSDSTASTMQSFTHHVLREPQVHNKLVDEILEADSKGGLSPNPSWAEAQSLAYFQACLKEAMRVRPAVGLNITRHVPPGGADIGGQRFAGGTRVALNGWVLHRDQGVFGKDADVFRPERWLEGGEAKAKEMERYMFQFGGGSHLCIGKNLALLEMNKTLPLLFREYEFELLRPDQDLQHHSTFFVVQKGLDVKISKREKRQ</sequence>
<name>A0A1V8SPQ0_9PEZI</name>
<dbReference type="EMBL" id="NAJO01000032">
    <property type="protein sequence ID" value="OQO01079.1"/>
    <property type="molecule type" value="Genomic_DNA"/>
</dbReference>
<reference evidence="9" key="1">
    <citation type="submission" date="2017-03" db="EMBL/GenBank/DDBJ databases">
        <title>Genomes of endolithic fungi from Antarctica.</title>
        <authorList>
            <person name="Coleine C."/>
            <person name="Masonjones S."/>
            <person name="Stajich J.E."/>
        </authorList>
    </citation>
    <scope>NUCLEOTIDE SEQUENCE [LARGE SCALE GENOMIC DNA]</scope>
    <source>
        <strain evidence="9">CCFEE 5527</strain>
    </source>
</reference>
<protein>
    <recommendedName>
        <fullName evidence="10">Pisatin demethylase</fullName>
    </recommendedName>
</protein>
<dbReference type="OrthoDB" id="3934656at2759"/>
<evidence type="ECO:0000256" key="2">
    <source>
        <dbReference type="ARBA" id="ARBA00010617"/>
    </source>
</evidence>
<dbReference type="InterPro" id="IPR002401">
    <property type="entry name" value="Cyt_P450_E_grp-I"/>
</dbReference>
<dbReference type="GO" id="GO:0016705">
    <property type="term" value="F:oxidoreductase activity, acting on paired donors, with incorporation or reduction of molecular oxygen"/>
    <property type="evidence" value="ECO:0007669"/>
    <property type="project" value="InterPro"/>
</dbReference>
<keyword evidence="9" id="KW-1185">Reference proteome</keyword>
<dbReference type="SUPFAM" id="SSF48264">
    <property type="entry name" value="Cytochrome P450"/>
    <property type="match status" value="1"/>
</dbReference>
<keyword evidence="5 6" id="KW-0349">Heme</keyword>
<proteinExistence type="inferred from homology"/>
<dbReference type="InterPro" id="IPR036396">
    <property type="entry name" value="Cyt_P450_sf"/>
</dbReference>
<evidence type="ECO:0000256" key="6">
    <source>
        <dbReference type="RuleBase" id="RU000461"/>
    </source>
</evidence>
<evidence type="ECO:0000256" key="7">
    <source>
        <dbReference type="SAM" id="Phobius"/>
    </source>
</evidence>
<keyword evidence="7" id="KW-0472">Membrane</keyword>
<comment type="caution">
    <text evidence="8">The sequence shown here is derived from an EMBL/GenBank/DDBJ whole genome shotgun (WGS) entry which is preliminary data.</text>
</comment>
<dbReference type="CDD" id="cd11060">
    <property type="entry name" value="CYP57A1-like"/>
    <property type="match status" value="1"/>
</dbReference>
<dbReference type="PRINTS" id="PR00385">
    <property type="entry name" value="P450"/>
</dbReference>
<dbReference type="FunCoup" id="A0A1V8SPQ0">
    <property type="interactions" value="2695"/>
</dbReference>
<dbReference type="Pfam" id="PF00067">
    <property type="entry name" value="p450"/>
    <property type="match status" value="1"/>
</dbReference>
<evidence type="ECO:0000313" key="9">
    <source>
        <dbReference type="Proteomes" id="UP000192596"/>
    </source>
</evidence>
<feature type="binding site" description="axial binding residue" evidence="5">
    <location>
        <position position="458"/>
    </location>
    <ligand>
        <name>heme</name>
        <dbReference type="ChEBI" id="CHEBI:30413"/>
    </ligand>
    <ligandPart>
        <name>Fe</name>
        <dbReference type="ChEBI" id="CHEBI:18248"/>
    </ligandPart>
</feature>
<dbReference type="FunFam" id="1.10.630.10:FF:000050">
    <property type="entry name" value="Cytochrome P450 monooxygenase"/>
    <property type="match status" value="1"/>
</dbReference>
<keyword evidence="6" id="KW-0560">Oxidoreductase</keyword>
<dbReference type="InterPro" id="IPR001128">
    <property type="entry name" value="Cyt_P450"/>
</dbReference>
<organism evidence="8 9">
    <name type="scientific">Cryoendolithus antarcticus</name>
    <dbReference type="NCBI Taxonomy" id="1507870"/>
    <lineage>
        <taxon>Eukaryota</taxon>
        <taxon>Fungi</taxon>
        <taxon>Dikarya</taxon>
        <taxon>Ascomycota</taxon>
        <taxon>Pezizomycotina</taxon>
        <taxon>Dothideomycetes</taxon>
        <taxon>Dothideomycetidae</taxon>
        <taxon>Cladosporiales</taxon>
        <taxon>Cladosporiaceae</taxon>
        <taxon>Cryoendolithus</taxon>
    </lineage>
</organism>
<feature type="transmembrane region" description="Helical" evidence="7">
    <location>
        <begin position="20"/>
        <end position="38"/>
    </location>
</feature>
<evidence type="ECO:0000256" key="3">
    <source>
        <dbReference type="ARBA" id="ARBA00022723"/>
    </source>
</evidence>
<dbReference type="PRINTS" id="PR00463">
    <property type="entry name" value="EP450I"/>
</dbReference>
<dbReference type="PROSITE" id="PS00086">
    <property type="entry name" value="CYTOCHROME_P450"/>
    <property type="match status" value="1"/>
</dbReference>
<dbReference type="Proteomes" id="UP000192596">
    <property type="component" value="Unassembled WGS sequence"/>
</dbReference>
<evidence type="ECO:0000313" key="8">
    <source>
        <dbReference type="EMBL" id="OQO01079.1"/>
    </source>
</evidence>
<evidence type="ECO:0008006" key="10">
    <source>
        <dbReference type="Google" id="ProtNLM"/>
    </source>
</evidence>
<dbReference type="GO" id="GO:0004497">
    <property type="term" value="F:monooxygenase activity"/>
    <property type="evidence" value="ECO:0007669"/>
    <property type="project" value="UniProtKB-KW"/>
</dbReference>
<gene>
    <name evidence="8" type="ORF">B0A48_13322</name>
</gene>
<accession>A0A1V8SPQ0</accession>
<dbReference type="GO" id="GO:0005506">
    <property type="term" value="F:iron ion binding"/>
    <property type="evidence" value="ECO:0007669"/>
    <property type="project" value="InterPro"/>
</dbReference>
<dbReference type="InterPro" id="IPR050121">
    <property type="entry name" value="Cytochrome_P450_monoxygenase"/>
</dbReference>
<evidence type="ECO:0000256" key="5">
    <source>
        <dbReference type="PIRSR" id="PIRSR602401-1"/>
    </source>
</evidence>
<dbReference type="PANTHER" id="PTHR24305">
    <property type="entry name" value="CYTOCHROME P450"/>
    <property type="match status" value="1"/>
</dbReference>
<dbReference type="GO" id="GO:0020037">
    <property type="term" value="F:heme binding"/>
    <property type="evidence" value="ECO:0007669"/>
    <property type="project" value="InterPro"/>
</dbReference>
<evidence type="ECO:0000256" key="1">
    <source>
        <dbReference type="ARBA" id="ARBA00001971"/>
    </source>
</evidence>
<keyword evidence="4 5" id="KW-0408">Iron</keyword>
<dbReference type="STRING" id="1507870.A0A1V8SPQ0"/>